<evidence type="ECO:0000256" key="6">
    <source>
        <dbReference type="ARBA" id="ARBA00022989"/>
    </source>
</evidence>
<dbReference type="GO" id="GO:0005886">
    <property type="term" value="C:plasma membrane"/>
    <property type="evidence" value="ECO:0007669"/>
    <property type="project" value="UniProtKB-SubCell"/>
</dbReference>
<dbReference type="InterPro" id="IPR004117">
    <property type="entry name" value="7tm6_olfct_rcpt"/>
</dbReference>
<gene>
    <name evidence="11" type="ORF">AAG570_000873</name>
</gene>
<name>A0ABD0YYC9_9HEMI</name>
<reference evidence="11 12" key="1">
    <citation type="submission" date="2024-07" db="EMBL/GenBank/DDBJ databases">
        <title>Chromosome-level genome assembly of the water stick insect Ranatra chinensis (Heteroptera: Nepidae).</title>
        <authorList>
            <person name="Liu X."/>
        </authorList>
    </citation>
    <scope>NUCLEOTIDE SEQUENCE [LARGE SCALE GENOMIC DNA]</scope>
    <source>
        <strain evidence="11">Cailab_2021Rc</strain>
        <tissue evidence="11">Muscle</tissue>
    </source>
</reference>
<feature type="transmembrane region" description="Helical" evidence="10">
    <location>
        <begin position="49"/>
        <end position="72"/>
    </location>
</feature>
<dbReference type="PANTHER" id="PTHR21137">
    <property type="entry name" value="ODORANT RECEPTOR"/>
    <property type="match status" value="1"/>
</dbReference>
<keyword evidence="6 10" id="KW-1133">Transmembrane helix</keyword>
<feature type="transmembrane region" description="Helical" evidence="10">
    <location>
        <begin position="264"/>
        <end position="286"/>
    </location>
</feature>
<keyword evidence="8" id="KW-0675">Receptor</keyword>
<evidence type="ECO:0000313" key="12">
    <source>
        <dbReference type="Proteomes" id="UP001558652"/>
    </source>
</evidence>
<keyword evidence="9" id="KW-0807">Transducer</keyword>
<dbReference type="Proteomes" id="UP001558652">
    <property type="component" value="Unassembled WGS sequence"/>
</dbReference>
<evidence type="ECO:0000256" key="1">
    <source>
        <dbReference type="ARBA" id="ARBA00004651"/>
    </source>
</evidence>
<evidence type="ECO:0000256" key="7">
    <source>
        <dbReference type="ARBA" id="ARBA00023136"/>
    </source>
</evidence>
<evidence type="ECO:0000256" key="9">
    <source>
        <dbReference type="ARBA" id="ARBA00023224"/>
    </source>
</evidence>
<dbReference type="PANTHER" id="PTHR21137:SF35">
    <property type="entry name" value="ODORANT RECEPTOR 19A-RELATED"/>
    <property type="match status" value="1"/>
</dbReference>
<evidence type="ECO:0000256" key="10">
    <source>
        <dbReference type="SAM" id="Phobius"/>
    </source>
</evidence>
<evidence type="ECO:0000256" key="2">
    <source>
        <dbReference type="ARBA" id="ARBA00022475"/>
    </source>
</evidence>
<keyword evidence="4 10" id="KW-0812">Transmembrane</keyword>
<evidence type="ECO:0000313" key="11">
    <source>
        <dbReference type="EMBL" id="KAL1140945.1"/>
    </source>
</evidence>
<proteinExistence type="predicted"/>
<evidence type="ECO:0000256" key="5">
    <source>
        <dbReference type="ARBA" id="ARBA00022725"/>
    </source>
</evidence>
<accession>A0ABD0YYC9</accession>
<organism evidence="11 12">
    <name type="scientific">Ranatra chinensis</name>
    <dbReference type="NCBI Taxonomy" id="642074"/>
    <lineage>
        <taxon>Eukaryota</taxon>
        <taxon>Metazoa</taxon>
        <taxon>Ecdysozoa</taxon>
        <taxon>Arthropoda</taxon>
        <taxon>Hexapoda</taxon>
        <taxon>Insecta</taxon>
        <taxon>Pterygota</taxon>
        <taxon>Neoptera</taxon>
        <taxon>Paraneoptera</taxon>
        <taxon>Hemiptera</taxon>
        <taxon>Heteroptera</taxon>
        <taxon>Panheteroptera</taxon>
        <taxon>Nepomorpha</taxon>
        <taxon>Nepidae</taxon>
        <taxon>Ranatrinae</taxon>
        <taxon>Ranatra</taxon>
    </lineage>
</organism>
<dbReference type="EMBL" id="JBFDAA010000001">
    <property type="protein sequence ID" value="KAL1140945.1"/>
    <property type="molecule type" value="Genomic_DNA"/>
</dbReference>
<feature type="transmembrane region" description="Helical" evidence="10">
    <location>
        <begin position="197"/>
        <end position="221"/>
    </location>
</feature>
<keyword evidence="12" id="KW-1185">Reference proteome</keyword>
<keyword evidence="7 10" id="KW-0472">Membrane</keyword>
<dbReference type="AlphaFoldDB" id="A0ABD0YYC9"/>
<protein>
    <recommendedName>
        <fullName evidence="13">Odorant receptor</fullName>
    </recommendedName>
</protein>
<evidence type="ECO:0000256" key="8">
    <source>
        <dbReference type="ARBA" id="ARBA00023170"/>
    </source>
</evidence>
<feature type="transmembrane region" description="Helical" evidence="10">
    <location>
        <begin position="306"/>
        <end position="323"/>
    </location>
</feature>
<evidence type="ECO:0008006" key="13">
    <source>
        <dbReference type="Google" id="ProtNLM"/>
    </source>
</evidence>
<dbReference type="GO" id="GO:0007608">
    <property type="term" value="P:sensory perception of smell"/>
    <property type="evidence" value="ECO:0007669"/>
    <property type="project" value="UniProtKB-KW"/>
</dbReference>
<dbReference type="Pfam" id="PF02949">
    <property type="entry name" value="7tm_6"/>
    <property type="match status" value="1"/>
</dbReference>
<keyword evidence="2" id="KW-1003">Cell membrane</keyword>
<evidence type="ECO:0000256" key="4">
    <source>
        <dbReference type="ARBA" id="ARBA00022692"/>
    </source>
</evidence>
<feature type="transmembrane region" description="Helical" evidence="10">
    <location>
        <begin position="146"/>
        <end position="165"/>
    </location>
</feature>
<keyword evidence="3" id="KW-0716">Sensory transduction</keyword>
<sequence>MTVGGRYRWVYYRVLSIAWMDALVRMCDYEDEEDPSVQRPSSWVNFKAYVFYLNNHLVLPFYISMMGYSLIWGHETSLLKWLHVLSFFLNGLIIGIKSWWWVSNLPTMRKSIMLDQDDFASTRFAGEAARELLSAEVRSMLRANSYLTTSMCLVIVSWVVQPLFAESASDVKLLPHHYPFPLTDRGPRIAVYLMEAYMVWSSATSMLAVNQFLMVCVLMVCSQLRILALALSEATTSSDIKLLVNDHQRLIRISHEIRRLMSPVLLVQILNSAVTLSIAVFKVVLATEDTDGGVSGTAHVLDVLKFVNYLLVLSFELLYYCWFSTCLQTANCEVGVGAYSSRWYDMDRARAKDVAIIMSMSDKPITLTAYSMAELELTTFVNGKQLTPSELGHLCKSFVGPEKGGGVILLQGGSFVARFEAFGTRRLVAKYLGPPYPASEIWTGFGYLLSLVVVLRLHKSFRNLLQEARDLGSIEFSLTDSSLQVQVNLMFEGGET</sequence>
<dbReference type="GO" id="GO:0007165">
    <property type="term" value="P:signal transduction"/>
    <property type="evidence" value="ECO:0007669"/>
    <property type="project" value="UniProtKB-KW"/>
</dbReference>
<feature type="transmembrane region" description="Helical" evidence="10">
    <location>
        <begin position="78"/>
        <end position="102"/>
    </location>
</feature>
<comment type="subcellular location">
    <subcellularLocation>
        <location evidence="1">Cell membrane</location>
        <topology evidence="1">Multi-pass membrane protein</topology>
    </subcellularLocation>
</comment>
<comment type="caution">
    <text evidence="11">The sequence shown here is derived from an EMBL/GenBank/DDBJ whole genome shotgun (WGS) entry which is preliminary data.</text>
</comment>
<evidence type="ECO:0000256" key="3">
    <source>
        <dbReference type="ARBA" id="ARBA00022606"/>
    </source>
</evidence>
<keyword evidence="5" id="KW-0552">Olfaction</keyword>